<evidence type="ECO:0000313" key="2">
    <source>
        <dbReference type="Proteomes" id="UP001195483"/>
    </source>
</evidence>
<sequence>MGILSQTATTSPLISYIRKFTPDTRYSFRPERTANVRMKFLFSLVVLVGLLEYSFQQGTCDPKTCVLPNCRCLNDPNIPGKLSATDTPQMILLSFENAVIDEYVDYYTSFFEIVNPNGCPARGTFFVQDSGTTYNLVEDLYRLGHEIGVFSLDGETPSDWNFMIKTMLDKLSAAGIDRKSVKGLRAPSLLVGGNDQFNGIGLNGLQYDSSCASVELSHQNTLVWPFTYDYVPGPTCDIGKGPTNVFPGKWEFMISDLEWNGFPCATPSACVNVTSKQDAFDVLFNAFREHYLGRRTPFTIVINPQWAKTSFSREGTIEFLQYIRAAFTDTYIVTMSQALAWIQQPTPLANLTNFAPWKCQTEESLHFETV</sequence>
<dbReference type="Gene3D" id="3.20.20.370">
    <property type="entry name" value="Glycoside hydrolase/deacetylase"/>
    <property type="match status" value="1"/>
</dbReference>
<keyword evidence="2" id="KW-1185">Reference proteome</keyword>
<proteinExistence type="predicted"/>
<dbReference type="InterPro" id="IPR052740">
    <property type="entry name" value="CE4"/>
</dbReference>
<dbReference type="GO" id="GO:0005975">
    <property type="term" value="P:carbohydrate metabolic process"/>
    <property type="evidence" value="ECO:0007669"/>
    <property type="project" value="InterPro"/>
</dbReference>
<dbReference type="Proteomes" id="UP001195483">
    <property type="component" value="Unassembled WGS sequence"/>
</dbReference>
<reference evidence="1" key="3">
    <citation type="submission" date="2023-05" db="EMBL/GenBank/DDBJ databases">
        <authorList>
            <person name="Smith C.H."/>
        </authorList>
    </citation>
    <scope>NUCLEOTIDE SEQUENCE</scope>
    <source>
        <strain evidence="1">CHS0354</strain>
        <tissue evidence="1">Mantle</tissue>
    </source>
</reference>
<name>A0AAE0RWM3_9BIVA</name>
<dbReference type="PANTHER" id="PTHR45985:SF8">
    <property type="entry name" value="CHITIN DEACETYLASE-LIKE 9, ISOFORM A"/>
    <property type="match status" value="1"/>
</dbReference>
<accession>A0AAE0RWM3</accession>
<reference evidence="1" key="1">
    <citation type="journal article" date="2021" name="Genome Biol. Evol.">
        <title>A High-Quality Reference Genome for a Parasitic Bivalve with Doubly Uniparental Inheritance (Bivalvia: Unionida).</title>
        <authorList>
            <person name="Smith C.H."/>
        </authorList>
    </citation>
    <scope>NUCLEOTIDE SEQUENCE</scope>
    <source>
        <strain evidence="1">CHS0354</strain>
    </source>
</reference>
<protein>
    <recommendedName>
        <fullName evidence="3">NodB homology domain-containing protein</fullName>
    </recommendedName>
</protein>
<evidence type="ECO:0008006" key="3">
    <source>
        <dbReference type="Google" id="ProtNLM"/>
    </source>
</evidence>
<dbReference type="PANTHER" id="PTHR45985">
    <property type="match status" value="1"/>
</dbReference>
<dbReference type="EMBL" id="JAEAOA010000856">
    <property type="protein sequence ID" value="KAK3581032.1"/>
    <property type="molecule type" value="Genomic_DNA"/>
</dbReference>
<organism evidence="1 2">
    <name type="scientific">Potamilus streckersoni</name>
    <dbReference type="NCBI Taxonomy" id="2493646"/>
    <lineage>
        <taxon>Eukaryota</taxon>
        <taxon>Metazoa</taxon>
        <taxon>Spiralia</taxon>
        <taxon>Lophotrochozoa</taxon>
        <taxon>Mollusca</taxon>
        <taxon>Bivalvia</taxon>
        <taxon>Autobranchia</taxon>
        <taxon>Heteroconchia</taxon>
        <taxon>Palaeoheterodonta</taxon>
        <taxon>Unionida</taxon>
        <taxon>Unionoidea</taxon>
        <taxon>Unionidae</taxon>
        <taxon>Ambleminae</taxon>
        <taxon>Lampsilini</taxon>
        <taxon>Potamilus</taxon>
    </lineage>
</organism>
<dbReference type="AlphaFoldDB" id="A0AAE0RWM3"/>
<evidence type="ECO:0000313" key="1">
    <source>
        <dbReference type="EMBL" id="KAK3581032.1"/>
    </source>
</evidence>
<reference evidence="1" key="2">
    <citation type="journal article" date="2021" name="Genome Biol. Evol.">
        <title>Developing a high-quality reference genome for a parasitic bivalve with doubly uniparental inheritance (Bivalvia: Unionida).</title>
        <authorList>
            <person name="Smith C.H."/>
        </authorList>
    </citation>
    <scope>NUCLEOTIDE SEQUENCE</scope>
    <source>
        <strain evidence="1">CHS0354</strain>
        <tissue evidence="1">Mantle</tissue>
    </source>
</reference>
<comment type="caution">
    <text evidence="1">The sequence shown here is derived from an EMBL/GenBank/DDBJ whole genome shotgun (WGS) entry which is preliminary data.</text>
</comment>
<gene>
    <name evidence="1" type="ORF">CHS0354_013928</name>
</gene>
<dbReference type="SUPFAM" id="SSF88713">
    <property type="entry name" value="Glycoside hydrolase/deacetylase"/>
    <property type="match status" value="1"/>
</dbReference>
<dbReference type="InterPro" id="IPR011330">
    <property type="entry name" value="Glyco_hydro/deAcase_b/a-brl"/>
</dbReference>